<proteinExistence type="predicted"/>
<evidence type="ECO:0008006" key="3">
    <source>
        <dbReference type="Google" id="ProtNLM"/>
    </source>
</evidence>
<dbReference type="Pfam" id="PF07409">
    <property type="entry name" value="GP46"/>
    <property type="match status" value="1"/>
</dbReference>
<dbReference type="RefSeq" id="WP_054435192.1">
    <property type="nucleotide sequence ID" value="NZ_CADIJR010000002.1"/>
</dbReference>
<dbReference type="AlphaFoldDB" id="A0A6J5A1B1"/>
<name>A0A6J5A1B1_9BURK</name>
<evidence type="ECO:0000313" key="2">
    <source>
        <dbReference type="Proteomes" id="UP000507979"/>
    </source>
</evidence>
<dbReference type="EMBL" id="CADIJR010000002">
    <property type="protein sequence ID" value="CAB3627331.1"/>
    <property type="molecule type" value="Genomic_DNA"/>
</dbReference>
<dbReference type="GeneID" id="92896241"/>
<dbReference type="InterPro" id="IPR010877">
    <property type="entry name" value="Phage_Mu_Gp46"/>
</dbReference>
<protein>
    <recommendedName>
        <fullName evidence="3">Phage protein GP46</fullName>
    </recommendedName>
</protein>
<accession>A0A6J5A1B1</accession>
<dbReference type="Proteomes" id="UP000507979">
    <property type="component" value="Unassembled WGS sequence"/>
</dbReference>
<evidence type="ECO:0000313" key="1">
    <source>
        <dbReference type="EMBL" id="CAB3627331.1"/>
    </source>
</evidence>
<sequence>MSDIRTVWDAAVAHGDWMLSEGALLTGADLATAMLVSVFTDAMAAPDDVIPDGTGDPRGWWGDQFDPDAPVGSKLWLLQREKQTQTTLNRAYDYLAEALRWLIDDGVVARFDIRVEWVRESFLGAQIIAYSPGGDSLHTGKYLWAWNGIN</sequence>
<keyword evidence="2" id="KW-1185">Reference proteome</keyword>
<gene>
    <name evidence="1" type="ORF">LMG26845_00405</name>
</gene>
<organism evidence="1 2">
    <name type="scientific">Achromobacter insuavis</name>
    <dbReference type="NCBI Taxonomy" id="1287735"/>
    <lineage>
        <taxon>Bacteria</taxon>
        <taxon>Pseudomonadati</taxon>
        <taxon>Pseudomonadota</taxon>
        <taxon>Betaproteobacteria</taxon>
        <taxon>Burkholderiales</taxon>
        <taxon>Alcaligenaceae</taxon>
        <taxon>Achromobacter</taxon>
    </lineage>
</organism>
<reference evidence="1 2" key="1">
    <citation type="submission" date="2020-04" db="EMBL/GenBank/DDBJ databases">
        <authorList>
            <person name="De Canck E."/>
        </authorList>
    </citation>
    <scope>NUCLEOTIDE SEQUENCE [LARGE SCALE GENOMIC DNA]</scope>
    <source>
        <strain evidence="1 2">LMG 26845</strain>
    </source>
</reference>